<evidence type="ECO:0000256" key="1">
    <source>
        <dbReference type="ARBA" id="ARBA00022679"/>
    </source>
</evidence>
<accession>A0ABP7AI10</accession>
<keyword evidence="1" id="KW-0808">Transferase</keyword>
<comment type="caution">
    <text evidence="4">The sequence shown here is derived from an EMBL/GenBank/DDBJ whole genome shotgun (WGS) entry which is preliminary data.</text>
</comment>
<evidence type="ECO:0000256" key="2">
    <source>
        <dbReference type="ARBA" id="ARBA00023315"/>
    </source>
</evidence>
<protein>
    <submittedName>
        <fullName evidence="4">Ribosomal protein S18-alanine N-acetyltransferase</fullName>
    </submittedName>
</protein>
<dbReference type="GO" id="GO:0005840">
    <property type="term" value="C:ribosome"/>
    <property type="evidence" value="ECO:0007669"/>
    <property type="project" value="UniProtKB-KW"/>
</dbReference>
<evidence type="ECO:0000313" key="5">
    <source>
        <dbReference type="Proteomes" id="UP001501697"/>
    </source>
</evidence>
<sequence>MTLRPATGDDLDAIMAIERASFPTDAWSEAMMRAELASPHNHYIVAHEAGVVVGYAGLRAPVGASDGDVQTIALDAARRGRGTGRALLRALLEFAADRRVREVFLDVRADNPIAQGLYRSEGFREIARRANYYAADGVDGVVMRLDLRAWAEARQPSPDDAGVCT</sequence>
<dbReference type="NCBIfam" id="TIGR01575">
    <property type="entry name" value="rimI"/>
    <property type="match status" value="1"/>
</dbReference>
<dbReference type="PROSITE" id="PS51186">
    <property type="entry name" value="GNAT"/>
    <property type="match status" value="1"/>
</dbReference>
<name>A0ABP7AI10_9MICO</name>
<organism evidence="4 5">
    <name type="scientific">Microbacterium awajiense</name>
    <dbReference type="NCBI Taxonomy" id="415214"/>
    <lineage>
        <taxon>Bacteria</taxon>
        <taxon>Bacillati</taxon>
        <taxon>Actinomycetota</taxon>
        <taxon>Actinomycetes</taxon>
        <taxon>Micrococcales</taxon>
        <taxon>Microbacteriaceae</taxon>
        <taxon>Microbacterium</taxon>
    </lineage>
</organism>
<dbReference type="CDD" id="cd04301">
    <property type="entry name" value="NAT_SF"/>
    <property type="match status" value="1"/>
</dbReference>
<dbReference type="Gene3D" id="3.40.630.30">
    <property type="match status" value="1"/>
</dbReference>
<dbReference type="EMBL" id="BAAAYU010000005">
    <property type="protein sequence ID" value="GAA3632969.1"/>
    <property type="molecule type" value="Genomic_DNA"/>
</dbReference>
<evidence type="ECO:0000313" key="4">
    <source>
        <dbReference type="EMBL" id="GAA3632969.1"/>
    </source>
</evidence>
<keyword evidence="2" id="KW-0012">Acyltransferase</keyword>
<dbReference type="InterPro" id="IPR000182">
    <property type="entry name" value="GNAT_dom"/>
</dbReference>
<dbReference type="Proteomes" id="UP001501697">
    <property type="component" value="Unassembled WGS sequence"/>
</dbReference>
<keyword evidence="5" id="KW-1185">Reference proteome</keyword>
<dbReference type="InterPro" id="IPR050832">
    <property type="entry name" value="Bact_Acetyltransf"/>
</dbReference>
<feature type="domain" description="N-acetyltransferase" evidence="3">
    <location>
        <begin position="1"/>
        <end position="148"/>
    </location>
</feature>
<dbReference type="SUPFAM" id="SSF55729">
    <property type="entry name" value="Acyl-CoA N-acyltransferases (Nat)"/>
    <property type="match status" value="1"/>
</dbReference>
<dbReference type="PANTHER" id="PTHR43877">
    <property type="entry name" value="AMINOALKYLPHOSPHONATE N-ACETYLTRANSFERASE-RELATED-RELATED"/>
    <property type="match status" value="1"/>
</dbReference>
<dbReference type="InterPro" id="IPR006464">
    <property type="entry name" value="AcTrfase_RimI/Ard1"/>
</dbReference>
<dbReference type="RefSeq" id="WP_344737373.1">
    <property type="nucleotide sequence ID" value="NZ_BAAAYU010000005.1"/>
</dbReference>
<keyword evidence="4" id="KW-0689">Ribosomal protein</keyword>
<dbReference type="InterPro" id="IPR016181">
    <property type="entry name" value="Acyl_CoA_acyltransferase"/>
</dbReference>
<reference evidence="5" key="1">
    <citation type="journal article" date="2019" name="Int. J. Syst. Evol. Microbiol.">
        <title>The Global Catalogue of Microorganisms (GCM) 10K type strain sequencing project: providing services to taxonomists for standard genome sequencing and annotation.</title>
        <authorList>
            <consortium name="The Broad Institute Genomics Platform"/>
            <consortium name="The Broad Institute Genome Sequencing Center for Infectious Disease"/>
            <person name="Wu L."/>
            <person name="Ma J."/>
        </authorList>
    </citation>
    <scope>NUCLEOTIDE SEQUENCE [LARGE SCALE GENOMIC DNA]</scope>
    <source>
        <strain evidence="5">JCM 16544</strain>
    </source>
</reference>
<keyword evidence="4" id="KW-0687">Ribonucleoprotein</keyword>
<dbReference type="Pfam" id="PF00583">
    <property type="entry name" value="Acetyltransf_1"/>
    <property type="match status" value="1"/>
</dbReference>
<proteinExistence type="predicted"/>
<evidence type="ECO:0000259" key="3">
    <source>
        <dbReference type="PROSITE" id="PS51186"/>
    </source>
</evidence>
<gene>
    <name evidence="4" type="primary">rimI</name>
    <name evidence="4" type="ORF">GCM10022200_14990</name>
</gene>